<dbReference type="PANTHER" id="PTHR43884:SF12">
    <property type="entry name" value="ISOVALERYL-COA DEHYDROGENASE, MITOCHONDRIAL-RELATED"/>
    <property type="match status" value="1"/>
</dbReference>
<dbReference type="Gene3D" id="1.10.540.10">
    <property type="entry name" value="Acyl-CoA dehydrogenase/oxidase, N-terminal domain"/>
    <property type="match status" value="1"/>
</dbReference>
<protein>
    <recommendedName>
        <fullName evidence="10">Acyl-CoA dehydrogenase</fullName>
    </recommendedName>
</protein>
<feature type="domain" description="Acyl-CoA oxidase/dehydrogenase middle" evidence="7">
    <location>
        <begin position="124"/>
        <end position="212"/>
    </location>
</feature>
<dbReference type="InterPro" id="IPR009075">
    <property type="entry name" value="AcylCo_DH/oxidase_C"/>
</dbReference>
<reference evidence="9" key="1">
    <citation type="journal article" date="2015" name="Nature">
        <title>Complex archaea that bridge the gap between prokaryotes and eukaryotes.</title>
        <authorList>
            <person name="Spang A."/>
            <person name="Saw J.H."/>
            <person name="Jorgensen S.L."/>
            <person name="Zaremba-Niedzwiedzka K."/>
            <person name="Martijn J."/>
            <person name="Lind A.E."/>
            <person name="van Eijk R."/>
            <person name="Schleper C."/>
            <person name="Guy L."/>
            <person name="Ettema T.J."/>
        </authorList>
    </citation>
    <scope>NUCLEOTIDE SEQUENCE</scope>
</reference>
<dbReference type="EMBL" id="LAZR01010994">
    <property type="protein sequence ID" value="KKM63958.1"/>
    <property type="molecule type" value="Genomic_DNA"/>
</dbReference>
<evidence type="ECO:0000313" key="9">
    <source>
        <dbReference type="EMBL" id="KKM63958.1"/>
    </source>
</evidence>
<name>A0A0F9J323_9ZZZZ</name>
<evidence type="ECO:0000259" key="8">
    <source>
        <dbReference type="Pfam" id="PF02771"/>
    </source>
</evidence>
<feature type="domain" description="Acyl-CoA dehydrogenase/oxidase C-terminal" evidence="6">
    <location>
        <begin position="243"/>
        <end position="382"/>
    </location>
</feature>
<comment type="similarity">
    <text evidence="2">Belongs to the acyl-CoA dehydrogenase family.</text>
</comment>
<dbReference type="AlphaFoldDB" id="A0A0F9J323"/>
<dbReference type="Pfam" id="PF00441">
    <property type="entry name" value="Acyl-CoA_dh_1"/>
    <property type="match status" value="1"/>
</dbReference>
<dbReference type="GO" id="GO:0050660">
    <property type="term" value="F:flavin adenine dinucleotide binding"/>
    <property type="evidence" value="ECO:0007669"/>
    <property type="project" value="InterPro"/>
</dbReference>
<accession>A0A0F9J323</accession>
<comment type="cofactor">
    <cofactor evidence="1">
        <name>FAD</name>
        <dbReference type="ChEBI" id="CHEBI:57692"/>
    </cofactor>
</comment>
<dbReference type="SUPFAM" id="SSF47203">
    <property type="entry name" value="Acyl-CoA dehydrogenase C-terminal domain-like"/>
    <property type="match status" value="1"/>
</dbReference>
<dbReference type="InterPro" id="IPR036250">
    <property type="entry name" value="AcylCo_DH-like_C"/>
</dbReference>
<dbReference type="InterPro" id="IPR009100">
    <property type="entry name" value="AcylCoA_DH/oxidase_NM_dom_sf"/>
</dbReference>
<evidence type="ECO:0008006" key="10">
    <source>
        <dbReference type="Google" id="ProtNLM"/>
    </source>
</evidence>
<evidence type="ECO:0000259" key="7">
    <source>
        <dbReference type="Pfam" id="PF02770"/>
    </source>
</evidence>
<dbReference type="Pfam" id="PF02770">
    <property type="entry name" value="Acyl-CoA_dh_M"/>
    <property type="match status" value="1"/>
</dbReference>
<gene>
    <name evidence="9" type="ORF">LCGC14_1506200</name>
</gene>
<keyword evidence="3" id="KW-0285">Flavoprotein</keyword>
<dbReference type="Gene3D" id="1.20.140.10">
    <property type="entry name" value="Butyryl-CoA Dehydrogenase, subunit A, domain 3"/>
    <property type="match status" value="1"/>
</dbReference>
<evidence type="ECO:0000256" key="5">
    <source>
        <dbReference type="ARBA" id="ARBA00023002"/>
    </source>
</evidence>
<proteinExistence type="inferred from homology"/>
<comment type="caution">
    <text evidence="9">The sequence shown here is derived from an EMBL/GenBank/DDBJ whole genome shotgun (WGS) entry which is preliminary data.</text>
</comment>
<dbReference type="InterPro" id="IPR013786">
    <property type="entry name" value="AcylCoA_DH/ox_N"/>
</dbReference>
<evidence type="ECO:0000256" key="2">
    <source>
        <dbReference type="ARBA" id="ARBA00009347"/>
    </source>
</evidence>
<evidence type="ECO:0000256" key="4">
    <source>
        <dbReference type="ARBA" id="ARBA00022827"/>
    </source>
</evidence>
<dbReference type="CDD" id="cd00567">
    <property type="entry name" value="ACAD"/>
    <property type="match status" value="1"/>
</dbReference>
<evidence type="ECO:0000256" key="1">
    <source>
        <dbReference type="ARBA" id="ARBA00001974"/>
    </source>
</evidence>
<keyword evidence="5" id="KW-0560">Oxidoreductase</keyword>
<evidence type="ECO:0000256" key="3">
    <source>
        <dbReference type="ARBA" id="ARBA00022630"/>
    </source>
</evidence>
<dbReference type="GO" id="GO:0003995">
    <property type="term" value="F:acyl-CoA dehydrogenase activity"/>
    <property type="evidence" value="ECO:0007669"/>
    <property type="project" value="TreeGrafter"/>
</dbReference>
<keyword evidence="4" id="KW-0274">FAD</keyword>
<dbReference type="InterPro" id="IPR006091">
    <property type="entry name" value="Acyl-CoA_Oxase/DH_mid-dom"/>
</dbReference>
<sequence>MNRIFSNLDQNELDFQSEVTEYCANEIEPYVENIEQGKMDIFDVIKPMGKKRYIGTSYPEEYGGLNKSLKHELILDEAISYHSLPVGLSRWCSIYPASLILNFNKTEKLGKYIESLCKGEKIGCFCFTEPDAGSDLSRMKTIYEKDEANSELILNGEKRFITNGSIADVLVVYGRNGACIVESKWQGVEVIEEYQLMGLHGLHLGHLKFNNVHIPQENVLFYQEIAKNSTGKAKEGKTSAISSMQQFLSVERVTLSVQTLSVARRAIEVAIDYSREREQFKKSISEFEGISFKIAHMVTNYEAGRALLEKAVNNAKDGYLAAMAKLFVCQNSYKICDEAIQILGGIGYTNKYPVERYARDVRLYRIGGGTDEIMQYIIQKEVYRK</sequence>
<organism evidence="9">
    <name type="scientific">marine sediment metagenome</name>
    <dbReference type="NCBI Taxonomy" id="412755"/>
    <lineage>
        <taxon>unclassified sequences</taxon>
        <taxon>metagenomes</taxon>
        <taxon>ecological metagenomes</taxon>
    </lineage>
</organism>
<evidence type="ECO:0000259" key="6">
    <source>
        <dbReference type="Pfam" id="PF00441"/>
    </source>
</evidence>
<dbReference type="Gene3D" id="2.40.110.10">
    <property type="entry name" value="Butyryl-CoA Dehydrogenase, subunit A, domain 2"/>
    <property type="match status" value="1"/>
</dbReference>
<dbReference type="Pfam" id="PF02771">
    <property type="entry name" value="Acyl-CoA_dh_N"/>
    <property type="match status" value="1"/>
</dbReference>
<dbReference type="SUPFAM" id="SSF56645">
    <property type="entry name" value="Acyl-CoA dehydrogenase NM domain-like"/>
    <property type="match status" value="1"/>
</dbReference>
<feature type="domain" description="Acyl-CoA dehydrogenase/oxidase N-terminal" evidence="8">
    <location>
        <begin position="12"/>
        <end position="120"/>
    </location>
</feature>
<dbReference type="FunFam" id="1.20.140.10:FF:000001">
    <property type="entry name" value="Acyl-CoA dehydrogenase"/>
    <property type="match status" value="1"/>
</dbReference>
<dbReference type="InterPro" id="IPR037069">
    <property type="entry name" value="AcylCoA_DH/ox_N_sf"/>
</dbReference>
<dbReference type="InterPro" id="IPR046373">
    <property type="entry name" value="Acyl-CoA_Oxase/DH_mid-dom_sf"/>
</dbReference>
<dbReference type="PANTHER" id="PTHR43884">
    <property type="entry name" value="ACYL-COA DEHYDROGENASE"/>
    <property type="match status" value="1"/>
</dbReference>